<dbReference type="CDD" id="cd02966">
    <property type="entry name" value="TlpA_like_family"/>
    <property type="match status" value="1"/>
</dbReference>
<feature type="domain" description="Thioredoxin" evidence="6">
    <location>
        <begin position="21"/>
        <end position="160"/>
    </location>
</feature>
<keyword evidence="2" id="KW-0201">Cytochrome c-type biogenesis</keyword>
<feature type="chain" id="PRO_5003057626" evidence="5">
    <location>
        <begin position="19"/>
        <end position="160"/>
    </location>
</feature>
<proteinExistence type="predicted"/>
<dbReference type="RefSeq" id="WP_013011709.1">
    <property type="nucleotide sequence ID" value="NC_013943.1"/>
</dbReference>
<dbReference type="Proteomes" id="UP000002012">
    <property type="component" value="Chromosome"/>
</dbReference>
<dbReference type="PROSITE" id="PS51257">
    <property type="entry name" value="PROKAR_LIPOPROTEIN"/>
    <property type="match status" value="1"/>
</dbReference>
<dbReference type="PROSITE" id="PS51352">
    <property type="entry name" value="THIOREDOXIN_2"/>
    <property type="match status" value="1"/>
</dbReference>
<dbReference type="InterPro" id="IPR036249">
    <property type="entry name" value="Thioredoxin-like_sf"/>
</dbReference>
<dbReference type="Gene3D" id="3.40.30.10">
    <property type="entry name" value="Glutaredoxin"/>
    <property type="match status" value="1"/>
</dbReference>
<evidence type="ECO:0000313" key="8">
    <source>
        <dbReference type="Proteomes" id="UP000002012"/>
    </source>
</evidence>
<name>D4H3V6_DENA2</name>
<evidence type="ECO:0000256" key="2">
    <source>
        <dbReference type="ARBA" id="ARBA00022748"/>
    </source>
</evidence>
<dbReference type="Pfam" id="PF13905">
    <property type="entry name" value="Thioredoxin_8"/>
    <property type="match status" value="1"/>
</dbReference>
<evidence type="ECO:0000256" key="4">
    <source>
        <dbReference type="ARBA" id="ARBA00023284"/>
    </source>
</evidence>
<dbReference type="HOGENOM" id="CLU_042529_11_4_0"/>
<sequence precursor="true">MKRLIIALFIMIFAVSCGDSGSKPSDASSVDIKTVTKGFIDQLKEEHKGKVMIVNFFASWCPPCRGETPDFVEAYNKNKDNNFVIVGLSLDKKPSDAAKFLDEFKVTYPVYIADNALGSEMSISTIPTSLIYKPDGKLFDIVVGPLTAKELDIIAGSFKE</sequence>
<evidence type="ECO:0000256" key="3">
    <source>
        <dbReference type="ARBA" id="ARBA00023157"/>
    </source>
</evidence>
<dbReference type="STRING" id="522772.Dacet_2447"/>
<dbReference type="PANTHER" id="PTHR42852">
    <property type="entry name" value="THIOL:DISULFIDE INTERCHANGE PROTEIN DSBE"/>
    <property type="match status" value="1"/>
</dbReference>
<dbReference type="GO" id="GO:0017004">
    <property type="term" value="P:cytochrome complex assembly"/>
    <property type="evidence" value="ECO:0007669"/>
    <property type="project" value="UniProtKB-KW"/>
</dbReference>
<keyword evidence="5" id="KW-0732">Signal</keyword>
<dbReference type="AlphaFoldDB" id="D4H3V6"/>
<dbReference type="GO" id="GO:0030313">
    <property type="term" value="C:cell envelope"/>
    <property type="evidence" value="ECO:0007669"/>
    <property type="project" value="UniProtKB-SubCell"/>
</dbReference>
<dbReference type="InterPro" id="IPR050553">
    <property type="entry name" value="Thioredoxin_ResA/DsbE_sf"/>
</dbReference>
<dbReference type="EMBL" id="CP001968">
    <property type="protein sequence ID" value="ADD69208.1"/>
    <property type="molecule type" value="Genomic_DNA"/>
</dbReference>
<dbReference type="PANTHER" id="PTHR42852:SF6">
    <property type="entry name" value="THIOL:DISULFIDE INTERCHANGE PROTEIN DSBE"/>
    <property type="match status" value="1"/>
</dbReference>
<dbReference type="InterPro" id="IPR013766">
    <property type="entry name" value="Thioredoxin_domain"/>
</dbReference>
<accession>D4H3V6</accession>
<keyword evidence="3" id="KW-1015">Disulfide bond</keyword>
<dbReference type="eggNOG" id="COG0526">
    <property type="taxonomic scope" value="Bacteria"/>
</dbReference>
<keyword evidence="8" id="KW-1185">Reference proteome</keyword>
<dbReference type="KEGG" id="dap:Dacet_2447"/>
<protein>
    <submittedName>
        <fullName evidence="7">Redoxin domain protein</fullName>
    </submittedName>
</protein>
<dbReference type="SUPFAM" id="SSF52833">
    <property type="entry name" value="Thioredoxin-like"/>
    <property type="match status" value="1"/>
</dbReference>
<dbReference type="InterPro" id="IPR017937">
    <property type="entry name" value="Thioredoxin_CS"/>
</dbReference>
<evidence type="ECO:0000256" key="1">
    <source>
        <dbReference type="ARBA" id="ARBA00004196"/>
    </source>
</evidence>
<dbReference type="InterPro" id="IPR012336">
    <property type="entry name" value="Thioredoxin-like_fold"/>
</dbReference>
<evidence type="ECO:0000259" key="6">
    <source>
        <dbReference type="PROSITE" id="PS51352"/>
    </source>
</evidence>
<dbReference type="PaxDb" id="522772-Dacet_2447"/>
<dbReference type="InParanoid" id="D4H3V6"/>
<dbReference type="PROSITE" id="PS00194">
    <property type="entry name" value="THIOREDOXIN_1"/>
    <property type="match status" value="1"/>
</dbReference>
<organism evidence="7 8">
    <name type="scientific">Denitrovibrio acetiphilus (strain DSM 12809 / NBRC 114555 / N2460)</name>
    <dbReference type="NCBI Taxonomy" id="522772"/>
    <lineage>
        <taxon>Bacteria</taxon>
        <taxon>Pseudomonadati</taxon>
        <taxon>Deferribacterota</taxon>
        <taxon>Deferribacteres</taxon>
        <taxon>Deferribacterales</taxon>
        <taxon>Geovibrionaceae</taxon>
        <taxon>Denitrovibrio</taxon>
    </lineage>
</organism>
<feature type="signal peptide" evidence="5">
    <location>
        <begin position="1"/>
        <end position="18"/>
    </location>
</feature>
<dbReference type="OrthoDB" id="9796554at2"/>
<evidence type="ECO:0000313" key="7">
    <source>
        <dbReference type="EMBL" id="ADD69208.1"/>
    </source>
</evidence>
<reference evidence="7 8" key="1">
    <citation type="journal article" date="2010" name="Stand. Genomic Sci.">
        <title>Complete genome sequence of Denitrovibrio acetiphilus type strain (N2460).</title>
        <authorList>
            <person name="Kiss H."/>
            <person name="Lang E."/>
            <person name="Lapidus A."/>
            <person name="Copeland A."/>
            <person name="Nolan M."/>
            <person name="Glavina Del Rio T."/>
            <person name="Chen F."/>
            <person name="Lucas S."/>
            <person name="Tice H."/>
            <person name="Cheng J.F."/>
            <person name="Han C."/>
            <person name="Goodwin L."/>
            <person name="Pitluck S."/>
            <person name="Liolios K."/>
            <person name="Pati A."/>
            <person name="Ivanova N."/>
            <person name="Mavromatis K."/>
            <person name="Chen A."/>
            <person name="Palaniappan K."/>
            <person name="Land M."/>
            <person name="Hauser L."/>
            <person name="Chang Y.J."/>
            <person name="Jeffries C.D."/>
            <person name="Detter J.C."/>
            <person name="Brettin T."/>
            <person name="Spring S."/>
            <person name="Rohde M."/>
            <person name="Goker M."/>
            <person name="Woyke T."/>
            <person name="Bristow J."/>
            <person name="Eisen J.A."/>
            <person name="Markowitz V."/>
            <person name="Hugenholtz P."/>
            <person name="Kyrpides N.C."/>
            <person name="Klenk H.P."/>
        </authorList>
    </citation>
    <scope>NUCLEOTIDE SEQUENCE [LARGE SCALE GENOMIC DNA]</scope>
    <source>
        <strain evidence="8">DSM 12809 / NBRC 114555 / N2460</strain>
    </source>
</reference>
<gene>
    <name evidence="7" type="ordered locus">Dacet_2447</name>
</gene>
<evidence type="ECO:0000256" key="5">
    <source>
        <dbReference type="SAM" id="SignalP"/>
    </source>
</evidence>
<comment type="subcellular location">
    <subcellularLocation>
        <location evidence="1">Cell envelope</location>
    </subcellularLocation>
</comment>
<keyword evidence="4" id="KW-0676">Redox-active center</keyword>